<organism evidence="2 3">
    <name type="scientific">Rhodofomes roseus</name>
    <dbReference type="NCBI Taxonomy" id="34475"/>
    <lineage>
        <taxon>Eukaryota</taxon>
        <taxon>Fungi</taxon>
        <taxon>Dikarya</taxon>
        <taxon>Basidiomycota</taxon>
        <taxon>Agaricomycotina</taxon>
        <taxon>Agaricomycetes</taxon>
        <taxon>Polyporales</taxon>
        <taxon>Rhodofomes</taxon>
    </lineage>
</organism>
<dbReference type="InterPro" id="IPR036703">
    <property type="entry name" value="MOB_kinase_act_sf"/>
</dbReference>
<dbReference type="EMBL" id="JADCUA010000003">
    <property type="protein sequence ID" value="KAH9841770.1"/>
    <property type="molecule type" value="Genomic_DNA"/>
</dbReference>
<dbReference type="GeneID" id="72006915"/>
<proteinExistence type="predicted"/>
<dbReference type="InterPro" id="IPR005301">
    <property type="entry name" value="MOB_kinase_act_fam"/>
</dbReference>
<reference evidence="2 3" key="1">
    <citation type="journal article" date="2021" name="Environ. Microbiol.">
        <title>Gene family expansions and transcriptome signatures uncover fungal adaptations to wood decay.</title>
        <authorList>
            <person name="Hage H."/>
            <person name="Miyauchi S."/>
            <person name="Viragh M."/>
            <person name="Drula E."/>
            <person name="Min B."/>
            <person name="Chaduli D."/>
            <person name="Navarro D."/>
            <person name="Favel A."/>
            <person name="Norest M."/>
            <person name="Lesage-Meessen L."/>
            <person name="Balint B."/>
            <person name="Merenyi Z."/>
            <person name="de Eugenio L."/>
            <person name="Morin E."/>
            <person name="Martinez A.T."/>
            <person name="Baldrian P."/>
            <person name="Stursova M."/>
            <person name="Martinez M.J."/>
            <person name="Novotny C."/>
            <person name="Magnuson J.K."/>
            <person name="Spatafora J.W."/>
            <person name="Maurice S."/>
            <person name="Pangilinan J."/>
            <person name="Andreopoulos W."/>
            <person name="LaButti K."/>
            <person name="Hundley H."/>
            <person name="Na H."/>
            <person name="Kuo A."/>
            <person name="Barry K."/>
            <person name="Lipzen A."/>
            <person name="Henrissat B."/>
            <person name="Riley R."/>
            <person name="Ahrendt S."/>
            <person name="Nagy L.G."/>
            <person name="Grigoriev I.V."/>
            <person name="Martin F."/>
            <person name="Rosso M.N."/>
        </authorList>
    </citation>
    <scope>NUCLEOTIDE SEQUENCE [LARGE SCALE GENOMIC DNA]</scope>
    <source>
        <strain evidence="2 3">CIRM-BRFM 1785</strain>
    </source>
</reference>
<evidence type="ECO:0000313" key="2">
    <source>
        <dbReference type="EMBL" id="KAH9841770.1"/>
    </source>
</evidence>
<comment type="caution">
    <text evidence="2">The sequence shown here is derived from an EMBL/GenBank/DDBJ whole genome shotgun (WGS) entry which is preliminary data.</text>
</comment>
<gene>
    <name evidence="2" type="ORF">C8Q71DRAFT_820528</name>
</gene>
<protein>
    <submittedName>
        <fullName evidence="2">Mob1/phocein</fullName>
    </submittedName>
</protein>
<accession>A0ABQ8KT52</accession>
<dbReference type="SMART" id="SM01388">
    <property type="entry name" value="Mob1_phocein"/>
    <property type="match status" value="1"/>
</dbReference>
<sequence length="250" mass="28462">MSFFNSIGRSMNRAPRPPKRSTTPTLSRRPSEESLPGTPTSPGVAKPLYLCSPFVEAALVKGNFKHIVMLPKYADVMEWVAVNIFDFYQNLNSFYGVLAECCTSQSCPSMCAGPNLNYTWINQDRKSVQLPAPTYIDYVMTWIQNLLDDDNVFPTKSGREFSQTFPSTVKHVYRQLLRVFAHLYYAHYPQILHLRSEPHFNSLFAHFLAFGKEYELLDIKDVKGQPGVPVGIGALWERWKEMGILESPNA</sequence>
<dbReference type="Proteomes" id="UP000814176">
    <property type="component" value="Unassembled WGS sequence"/>
</dbReference>
<name>A0ABQ8KT52_9APHY</name>
<evidence type="ECO:0000256" key="1">
    <source>
        <dbReference type="SAM" id="MobiDB-lite"/>
    </source>
</evidence>
<keyword evidence="3" id="KW-1185">Reference proteome</keyword>
<feature type="region of interest" description="Disordered" evidence="1">
    <location>
        <begin position="1"/>
        <end position="40"/>
    </location>
</feature>
<evidence type="ECO:0000313" key="3">
    <source>
        <dbReference type="Proteomes" id="UP000814176"/>
    </source>
</evidence>
<dbReference type="SUPFAM" id="SSF101152">
    <property type="entry name" value="Mob1/phocein"/>
    <property type="match status" value="1"/>
</dbReference>
<dbReference type="Gene3D" id="1.20.140.30">
    <property type="entry name" value="MOB kinase activator"/>
    <property type="match status" value="1"/>
</dbReference>
<dbReference type="PANTHER" id="PTHR22599">
    <property type="entry name" value="MPS ONE BINDER KINASE ACTIVATOR-LIKE MOB"/>
    <property type="match status" value="1"/>
</dbReference>
<dbReference type="Pfam" id="PF03637">
    <property type="entry name" value="Mob1_phocein"/>
    <property type="match status" value="1"/>
</dbReference>
<dbReference type="RefSeq" id="XP_047783069.1">
    <property type="nucleotide sequence ID" value="XM_047926183.1"/>
</dbReference>